<evidence type="ECO:0000256" key="2">
    <source>
        <dbReference type="SAM" id="SignalP"/>
    </source>
</evidence>
<feature type="region of interest" description="Disordered" evidence="1">
    <location>
        <begin position="26"/>
        <end position="67"/>
    </location>
</feature>
<evidence type="ECO:0000256" key="1">
    <source>
        <dbReference type="SAM" id="MobiDB-lite"/>
    </source>
</evidence>
<evidence type="ECO:0000313" key="3">
    <source>
        <dbReference type="EMBL" id="ACN36906.1"/>
    </source>
</evidence>
<dbReference type="EMBL" id="BT070009">
    <property type="protein sequence ID" value="ACN36906.1"/>
    <property type="molecule type" value="mRNA"/>
</dbReference>
<accession>C0PNZ0</accession>
<proteinExistence type="evidence at transcript level"/>
<dbReference type="AlphaFoldDB" id="C0PNZ0"/>
<name>C0PNZ0_MAIZE</name>
<keyword evidence="2" id="KW-0732">Signal</keyword>
<dbReference type="ExpressionAtlas" id="C0PNZ0">
    <property type="expression patterns" value="baseline and differential"/>
</dbReference>
<protein>
    <submittedName>
        <fullName evidence="3">Uncharacterized protein</fullName>
    </submittedName>
</protein>
<organism evidence="3">
    <name type="scientific">Zea mays</name>
    <name type="common">Maize</name>
    <dbReference type="NCBI Taxonomy" id="4577"/>
    <lineage>
        <taxon>Eukaryota</taxon>
        <taxon>Viridiplantae</taxon>
        <taxon>Streptophyta</taxon>
        <taxon>Embryophyta</taxon>
        <taxon>Tracheophyta</taxon>
        <taxon>Spermatophyta</taxon>
        <taxon>Magnoliopsida</taxon>
        <taxon>Liliopsida</taxon>
        <taxon>Poales</taxon>
        <taxon>Poaceae</taxon>
        <taxon>PACMAD clade</taxon>
        <taxon>Panicoideae</taxon>
        <taxon>Andropogonodae</taxon>
        <taxon>Andropogoneae</taxon>
        <taxon>Tripsacinae</taxon>
        <taxon>Zea</taxon>
    </lineage>
</organism>
<sequence>MLTCIIVTIVTVALFIKLLQRPIRQAPSGSMTASTPARAPAADPAAMADPASPANGQFSPRTPQPFMEYVRRTIDDTPYYKRDARRRFNPQNTY</sequence>
<feature type="chain" id="PRO_5002901856" evidence="2">
    <location>
        <begin position="21"/>
        <end position="94"/>
    </location>
</feature>
<feature type="signal peptide" evidence="2">
    <location>
        <begin position="1"/>
        <end position="20"/>
    </location>
</feature>
<reference evidence="3" key="1">
    <citation type="journal article" date="2009" name="PLoS Genet.">
        <title>Sequencing, mapping, and analysis of 27,455 maize full-length cDNAs.</title>
        <authorList>
            <person name="Soderlund C."/>
            <person name="Descour A."/>
            <person name="Kudrna D."/>
            <person name="Bomhoff M."/>
            <person name="Boyd L."/>
            <person name="Currie J."/>
            <person name="Angelova A."/>
            <person name="Collura K."/>
            <person name="Wissotski M."/>
            <person name="Ashley E."/>
            <person name="Morrow D."/>
            <person name="Fernandes J."/>
            <person name="Walbot V."/>
            <person name="Yu Y."/>
        </authorList>
    </citation>
    <scope>NUCLEOTIDE SEQUENCE</scope>
    <source>
        <strain evidence="3">B73</strain>
    </source>
</reference>
<feature type="compositionally biased region" description="Low complexity" evidence="1">
    <location>
        <begin position="31"/>
        <end position="54"/>
    </location>
</feature>